<feature type="coiled-coil region" evidence="1">
    <location>
        <begin position="33"/>
        <end position="60"/>
    </location>
</feature>
<evidence type="ECO:0000313" key="2">
    <source>
        <dbReference type="EMBL" id="TNJ26731.1"/>
    </source>
</evidence>
<dbReference type="EMBL" id="VDLU01000004">
    <property type="protein sequence ID" value="TNJ26731.1"/>
    <property type="molecule type" value="Genomic_DNA"/>
</dbReference>
<name>A0A4Z1T2T4_GIAMU</name>
<keyword evidence="3" id="KW-1185">Reference proteome</keyword>
<dbReference type="AlphaFoldDB" id="A0A4Z1T2T4"/>
<gene>
    <name evidence="2" type="ORF">GMRT_11722</name>
</gene>
<organism evidence="2 3">
    <name type="scientific">Giardia muris</name>
    <dbReference type="NCBI Taxonomy" id="5742"/>
    <lineage>
        <taxon>Eukaryota</taxon>
        <taxon>Metamonada</taxon>
        <taxon>Diplomonadida</taxon>
        <taxon>Hexamitidae</taxon>
        <taxon>Giardiinae</taxon>
        <taxon>Giardia</taxon>
    </lineage>
</organism>
<evidence type="ECO:0000313" key="3">
    <source>
        <dbReference type="Proteomes" id="UP000315496"/>
    </source>
</evidence>
<protein>
    <submittedName>
        <fullName evidence="2">Uncharacterized protein</fullName>
    </submittedName>
</protein>
<dbReference type="VEuPathDB" id="GiardiaDB:GMRT_11722"/>
<keyword evidence="1" id="KW-0175">Coiled coil</keyword>
<comment type="caution">
    <text evidence="2">The sequence shown here is derived from an EMBL/GenBank/DDBJ whole genome shotgun (WGS) entry which is preliminary data.</text>
</comment>
<reference evidence="2 3" key="1">
    <citation type="submission" date="2019-05" db="EMBL/GenBank/DDBJ databases">
        <title>The compact genome of Giardia muris reveals important steps in the evolution of intestinal protozoan parasites.</title>
        <authorList>
            <person name="Xu F."/>
            <person name="Jimenez-Gonzalez A."/>
            <person name="Einarsson E."/>
            <person name="Astvaldsson A."/>
            <person name="Peirasmaki D."/>
            <person name="Eckmann L."/>
            <person name="Andersson J.O."/>
            <person name="Svard S.G."/>
            <person name="Jerlstrom-Hultqvist J."/>
        </authorList>
    </citation>
    <scope>NUCLEOTIDE SEQUENCE [LARGE SCALE GENOMIC DNA]</scope>
    <source>
        <strain evidence="2 3">Roberts-Thomson</strain>
    </source>
</reference>
<evidence type="ECO:0000256" key="1">
    <source>
        <dbReference type="SAM" id="Coils"/>
    </source>
</evidence>
<accession>A0A4Z1T2T4</accession>
<dbReference type="Proteomes" id="UP000315496">
    <property type="component" value="Chromosome 4"/>
</dbReference>
<proteinExistence type="predicted"/>
<sequence length="223" mass="25754">MNDKEVCQLLLHATQGHLPLSQKHVIGGGPITERRARERMERLNDILKNLDLKAVRFKSRSTYSVSLVDASQNPVELRRQLWTRYPDVAKRGGTCRGAYIIVRCLIAIHDFSIPLGCLLEELQSHIPFPNEGFIVPKDPYELKSWKDFVDYCISSGWLQIQSNEDLSILATGDLAQELIQEETLIEYLYRRIGNNDDFDTFRRTRLDRFKMIRAKSLDKQSSS</sequence>